<dbReference type="AlphaFoldDB" id="A0A831RN78"/>
<dbReference type="EMBL" id="DRKP01000149">
    <property type="protein sequence ID" value="HEB97172.1"/>
    <property type="molecule type" value="Genomic_DNA"/>
</dbReference>
<comment type="caution">
    <text evidence="1">The sequence shown here is derived from an EMBL/GenBank/DDBJ whole genome shotgun (WGS) entry which is preliminary data.</text>
</comment>
<protein>
    <submittedName>
        <fullName evidence="1">Uncharacterized protein</fullName>
    </submittedName>
</protein>
<accession>A0A831RN78</accession>
<sequence length="114" mass="12871">MATQIIEKERLKDYLDHFSIVIPTELTEIEVASLELGDQIAAEWVPLSGLSYDPKDDVILVDLDNGKYEHTIQQPVEFAVQEGDDGIQSFEVKCSKGHLHIIKFRQPRQLPPAA</sequence>
<gene>
    <name evidence="1" type="ORF">ENI96_12185</name>
</gene>
<evidence type="ECO:0000313" key="1">
    <source>
        <dbReference type="EMBL" id="HEB97172.1"/>
    </source>
</evidence>
<proteinExistence type="predicted"/>
<organism evidence="1">
    <name type="scientific">Sedimenticola thiotaurini</name>
    <dbReference type="NCBI Taxonomy" id="1543721"/>
    <lineage>
        <taxon>Bacteria</taxon>
        <taxon>Pseudomonadati</taxon>
        <taxon>Pseudomonadota</taxon>
        <taxon>Gammaproteobacteria</taxon>
        <taxon>Chromatiales</taxon>
        <taxon>Sedimenticolaceae</taxon>
        <taxon>Sedimenticola</taxon>
    </lineage>
</organism>
<reference evidence="1" key="1">
    <citation type="journal article" date="2020" name="mSystems">
        <title>Genome- and Community-Level Interaction Insights into Carbon Utilization and Element Cycling Functions of Hydrothermarchaeota in Hydrothermal Sediment.</title>
        <authorList>
            <person name="Zhou Z."/>
            <person name="Liu Y."/>
            <person name="Xu W."/>
            <person name="Pan J."/>
            <person name="Luo Z.H."/>
            <person name="Li M."/>
        </authorList>
    </citation>
    <scope>NUCLEOTIDE SEQUENCE [LARGE SCALE GENOMIC DNA]</scope>
    <source>
        <strain evidence="1">HyVt-443</strain>
    </source>
</reference>
<dbReference type="Pfam" id="PF17269">
    <property type="entry name" value="DUF5335"/>
    <property type="match status" value="1"/>
</dbReference>
<dbReference type="InterPro" id="IPR035223">
    <property type="entry name" value="DUF5335"/>
</dbReference>
<name>A0A831RN78_9GAMM</name>
<dbReference type="Proteomes" id="UP000886251">
    <property type="component" value="Unassembled WGS sequence"/>
</dbReference>